<protein>
    <submittedName>
        <fullName evidence="1">Uncharacterized protein</fullName>
    </submittedName>
</protein>
<proteinExistence type="predicted"/>
<evidence type="ECO:0000313" key="1">
    <source>
        <dbReference type="EMBL" id="GBN24864.1"/>
    </source>
</evidence>
<comment type="caution">
    <text evidence="1">The sequence shown here is derived from an EMBL/GenBank/DDBJ whole genome shotgun (WGS) entry which is preliminary data.</text>
</comment>
<accession>A0A4Y2MEE2</accession>
<dbReference type="AlphaFoldDB" id="A0A4Y2MEE2"/>
<gene>
    <name evidence="1" type="ORF">AVEN_161208_1</name>
</gene>
<dbReference type="OrthoDB" id="6762648at2759"/>
<sequence>MANPAVFAFSVWDELFINLIDTLSRLIEEILQRSTEGLSLQDLIRICVFAPGLDYTISTCLSTVEEMTVEKVLYGICKVLQSKKKTLRLDEKLIFDIVTIRRPIGAGRKSILNIEVDRLRKTSVVAIPSDNESICCARAIVVGHAAVTKKQQYN</sequence>
<keyword evidence="2" id="KW-1185">Reference proteome</keyword>
<dbReference type="EMBL" id="BGPR01007172">
    <property type="protein sequence ID" value="GBN24864.1"/>
    <property type="molecule type" value="Genomic_DNA"/>
</dbReference>
<evidence type="ECO:0000313" key="2">
    <source>
        <dbReference type="Proteomes" id="UP000499080"/>
    </source>
</evidence>
<reference evidence="1 2" key="1">
    <citation type="journal article" date="2019" name="Sci. Rep.">
        <title>Orb-weaving spider Araneus ventricosus genome elucidates the spidroin gene catalogue.</title>
        <authorList>
            <person name="Kono N."/>
            <person name="Nakamura H."/>
            <person name="Ohtoshi R."/>
            <person name="Moran D.A.P."/>
            <person name="Shinohara A."/>
            <person name="Yoshida Y."/>
            <person name="Fujiwara M."/>
            <person name="Mori M."/>
            <person name="Tomita M."/>
            <person name="Arakawa K."/>
        </authorList>
    </citation>
    <scope>NUCLEOTIDE SEQUENCE [LARGE SCALE GENOMIC DNA]</scope>
</reference>
<name>A0A4Y2MEE2_ARAVE</name>
<organism evidence="1 2">
    <name type="scientific">Araneus ventricosus</name>
    <name type="common">Orbweaver spider</name>
    <name type="synonym">Epeira ventricosa</name>
    <dbReference type="NCBI Taxonomy" id="182803"/>
    <lineage>
        <taxon>Eukaryota</taxon>
        <taxon>Metazoa</taxon>
        <taxon>Ecdysozoa</taxon>
        <taxon>Arthropoda</taxon>
        <taxon>Chelicerata</taxon>
        <taxon>Arachnida</taxon>
        <taxon>Araneae</taxon>
        <taxon>Araneomorphae</taxon>
        <taxon>Entelegynae</taxon>
        <taxon>Araneoidea</taxon>
        <taxon>Araneidae</taxon>
        <taxon>Araneus</taxon>
    </lineage>
</organism>
<dbReference type="Proteomes" id="UP000499080">
    <property type="component" value="Unassembled WGS sequence"/>
</dbReference>